<sequence length="340" mass="36021">MRTKTALLLSIAALATFASGVAAKADVSLNGGGSSFDLPAFTKWFQAYRSVDPSVSFNYQPNGSGFGQASMLNQTVDFGASDFTMDDAKLAKSTNGPILQLPIVAGAVVISYNLPGNPKLKLDGDTIANIYLGNITKWNDSRIAALNPGVDLPDLDIVTVHRSDTSGTSYIFSDYLSSVSQEWASKVGRSGSPMWPNGLGGKANAGVAGQVKQLPGAVGYIELAYAVENRLPYATLKNHDGDYVEATPAAVSAALATATIPDDFRFTMVNAPGAKSYPIAGVSWILLYQNQKDSVKGAAIVKFAKWIVTAGQKISPELEYAPLPDNVQQRILAAIDTIKY</sequence>
<keyword evidence="3" id="KW-0592">Phosphate transport</keyword>
<dbReference type="Pfam" id="PF12849">
    <property type="entry name" value="PBP_like_2"/>
    <property type="match status" value="1"/>
</dbReference>
<dbReference type="GO" id="GO:0035435">
    <property type="term" value="P:phosphate ion transmembrane transport"/>
    <property type="evidence" value="ECO:0007669"/>
    <property type="project" value="InterPro"/>
</dbReference>
<dbReference type="EMBL" id="MLJW01000138">
    <property type="protein sequence ID" value="OIQ97067.1"/>
    <property type="molecule type" value="Genomic_DNA"/>
</dbReference>
<dbReference type="InterPro" id="IPR005673">
    <property type="entry name" value="ABC_phos-bd_PstS"/>
</dbReference>
<keyword evidence="2" id="KW-0813">Transport</keyword>
<reference evidence="5" key="1">
    <citation type="submission" date="2016-10" db="EMBL/GenBank/DDBJ databases">
        <title>Sequence of Gallionella enrichment culture.</title>
        <authorList>
            <person name="Poehlein A."/>
            <person name="Muehling M."/>
            <person name="Daniel R."/>
        </authorList>
    </citation>
    <scope>NUCLEOTIDE SEQUENCE</scope>
</reference>
<dbReference type="InterPro" id="IPR024370">
    <property type="entry name" value="PBP_domain"/>
</dbReference>
<dbReference type="PANTHER" id="PTHR42996:SF1">
    <property type="entry name" value="PHOSPHATE-BINDING PROTEIN PSTS"/>
    <property type="match status" value="1"/>
</dbReference>
<evidence type="ECO:0000256" key="3">
    <source>
        <dbReference type="ARBA" id="ARBA00022592"/>
    </source>
</evidence>
<dbReference type="SUPFAM" id="SSF53850">
    <property type="entry name" value="Periplasmic binding protein-like II"/>
    <property type="match status" value="1"/>
</dbReference>
<dbReference type="PANTHER" id="PTHR42996">
    <property type="entry name" value="PHOSPHATE-BINDING PROTEIN PSTS"/>
    <property type="match status" value="1"/>
</dbReference>
<gene>
    <name evidence="5" type="primary">pstS_11</name>
    <name evidence="5" type="ORF">GALL_208920</name>
</gene>
<name>A0A1J5S5K9_9ZZZZ</name>
<comment type="caution">
    <text evidence="5">The sequence shown here is derived from an EMBL/GenBank/DDBJ whole genome shotgun (WGS) entry which is preliminary data.</text>
</comment>
<evidence type="ECO:0000259" key="4">
    <source>
        <dbReference type="Pfam" id="PF12849"/>
    </source>
</evidence>
<dbReference type="Gene3D" id="3.40.190.10">
    <property type="entry name" value="Periplasmic binding protein-like II"/>
    <property type="match status" value="2"/>
</dbReference>
<dbReference type="AlphaFoldDB" id="A0A1J5S5K9"/>
<dbReference type="PIRSF" id="PIRSF002756">
    <property type="entry name" value="PstS"/>
    <property type="match status" value="1"/>
</dbReference>
<feature type="domain" description="PBP" evidence="4">
    <location>
        <begin position="22"/>
        <end position="309"/>
    </location>
</feature>
<dbReference type="InterPro" id="IPR050962">
    <property type="entry name" value="Phosphate-bind_PstS"/>
</dbReference>
<organism evidence="5">
    <name type="scientific">mine drainage metagenome</name>
    <dbReference type="NCBI Taxonomy" id="410659"/>
    <lineage>
        <taxon>unclassified sequences</taxon>
        <taxon>metagenomes</taxon>
        <taxon>ecological metagenomes</taxon>
    </lineage>
</organism>
<evidence type="ECO:0000256" key="1">
    <source>
        <dbReference type="ARBA" id="ARBA00008725"/>
    </source>
</evidence>
<dbReference type="GO" id="GO:0043190">
    <property type="term" value="C:ATP-binding cassette (ABC) transporter complex"/>
    <property type="evidence" value="ECO:0007669"/>
    <property type="project" value="InterPro"/>
</dbReference>
<proteinExistence type="inferred from homology"/>
<comment type="similarity">
    <text evidence="1">Belongs to the PstS family.</text>
</comment>
<dbReference type="NCBIfam" id="TIGR00975">
    <property type="entry name" value="3a0107s03"/>
    <property type="match status" value="1"/>
</dbReference>
<evidence type="ECO:0000313" key="5">
    <source>
        <dbReference type="EMBL" id="OIQ97067.1"/>
    </source>
</evidence>
<dbReference type="CDD" id="cd13565">
    <property type="entry name" value="PBP2_PstS"/>
    <property type="match status" value="1"/>
</dbReference>
<protein>
    <submittedName>
        <fullName evidence="5">Phosphate-binding protein PstS</fullName>
    </submittedName>
</protein>
<dbReference type="GO" id="GO:0042301">
    <property type="term" value="F:phosphate ion binding"/>
    <property type="evidence" value="ECO:0007669"/>
    <property type="project" value="InterPro"/>
</dbReference>
<accession>A0A1J5S5K9</accession>
<evidence type="ECO:0000256" key="2">
    <source>
        <dbReference type="ARBA" id="ARBA00022448"/>
    </source>
</evidence>